<protein>
    <submittedName>
        <fullName evidence="1">Uncharacterized protein</fullName>
    </submittedName>
</protein>
<dbReference type="AlphaFoldDB" id="A0A1T5KX89"/>
<dbReference type="EMBL" id="FUZT01000006">
    <property type="protein sequence ID" value="SKC71654.1"/>
    <property type="molecule type" value="Genomic_DNA"/>
</dbReference>
<evidence type="ECO:0000313" key="1">
    <source>
        <dbReference type="EMBL" id="SKC68432.1"/>
    </source>
</evidence>
<dbReference type="OrthoDB" id="1855644at2"/>
<reference evidence="1 4" key="1">
    <citation type="submission" date="2017-02" db="EMBL/GenBank/DDBJ databases">
        <authorList>
            <person name="Peterson S.W."/>
        </authorList>
    </citation>
    <scope>NUCLEOTIDE SEQUENCE [LARGE SCALE GENOMIC DNA]</scope>
    <source>
        <strain evidence="1 4">M1</strain>
    </source>
</reference>
<dbReference type="EMBL" id="FUZT01000005">
    <property type="protein sequence ID" value="SKC68432.1"/>
    <property type="molecule type" value="Genomic_DNA"/>
</dbReference>
<sequence length="104" mass="11950">MIEQEKQIADKNKAIRGYIIRSLVKGHHNRLLCRQLVNLMMRDAIIISPDISGYLDYLHEKKYIEYTDEKITSYTAYMNDAMIKLTSKGVDLVEGTTNDPGVDI</sequence>
<dbReference type="RefSeq" id="WP_079491549.1">
    <property type="nucleotide sequence ID" value="NZ_FUZT01000005.1"/>
</dbReference>
<proteinExistence type="predicted"/>
<organism evidence="1 4">
    <name type="scientific">Maledivibacter halophilus</name>
    <dbReference type="NCBI Taxonomy" id="36842"/>
    <lineage>
        <taxon>Bacteria</taxon>
        <taxon>Bacillati</taxon>
        <taxon>Bacillota</taxon>
        <taxon>Clostridia</taxon>
        <taxon>Peptostreptococcales</taxon>
        <taxon>Caminicellaceae</taxon>
        <taxon>Maledivibacter</taxon>
    </lineage>
</organism>
<dbReference type="STRING" id="36842.SAMN02194393_02147"/>
<evidence type="ECO:0000313" key="3">
    <source>
        <dbReference type="EMBL" id="SKC80214.1"/>
    </source>
</evidence>
<name>A0A1T5KX89_9FIRM</name>
<evidence type="ECO:0000313" key="4">
    <source>
        <dbReference type="Proteomes" id="UP000190285"/>
    </source>
</evidence>
<keyword evidence="4" id="KW-1185">Reference proteome</keyword>
<evidence type="ECO:0000313" key="2">
    <source>
        <dbReference type="EMBL" id="SKC71654.1"/>
    </source>
</evidence>
<gene>
    <name evidence="1" type="ORF">SAMN02194393_02147</name>
    <name evidence="2" type="ORF">SAMN02194393_02505</name>
    <name evidence="3" type="ORF">SAMN02194393_03458</name>
</gene>
<dbReference type="EMBL" id="FUZT01000008">
    <property type="protein sequence ID" value="SKC80214.1"/>
    <property type="molecule type" value="Genomic_DNA"/>
</dbReference>
<dbReference type="Proteomes" id="UP000190285">
    <property type="component" value="Unassembled WGS sequence"/>
</dbReference>
<accession>A0A1T5KX89</accession>